<dbReference type="Gene3D" id="2.40.320.10">
    <property type="entry name" value="Hypothetical Protein Pfu-838710-001"/>
    <property type="match status" value="1"/>
</dbReference>
<dbReference type="InterPro" id="IPR033469">
    <property type="entry name" value="CYTH-like_dom_sf"/>
</dbReference>
<dbReference type="AlphaFoldDB" id="A0A426VCN7"/>
<dbReference type="PROSITE" id="PS51707">
    <property type="entry name" value="CYTH"/>
    <property type="match status" value="1"/>
</dbReference>
<dbReference type="CDD" id="cd07756">
    <property type="entry name" value="CYTH-like_Pase_CHAD"/>
    <property type="match status" value="1"/>
</dbReference>
<keyword evidence="4" id="KW-1185">Reference proteome</keyword>
<evidence type="ECO:0000259" key="1">
    <source>
        <dbReference type="PROSITE" id="PS51707"/>
    </source>
</evidence>
<evidence type="ECO:0000313" key="4">
    <source>
        <dbReference type="Proteomes" id="UP000269265"/>
    </source>
</evidence>
<evidence type="ECO:0000313" key="3">
    <source>
        <dbReference type="EMBL" id="RRS04638.1"/>
    </source>
</evidence>
<dbReference type="SMART" id="SM01118">
    <property type="entry name" value="CYTH"/>
    <property type="match status" value="1"/>
</dbReference>
<dbReference type="InterPro" id="IPR007899">
    <property type="entry name" value="CHAD_dom"/>
</dbReference>
<feature type="domain" description="CHAD" evidence="2">
    <location>
        <begin position="219"/>
        <end position="486"/>
    </location>
</feature>
<reference evidence="3 4" key="1">
    <citation type="submission" date="2018-12" db="EMBL/GenBank/DDBJ databases">
        <title>The whole draft genome of Aquabacterium sp. SJQ9.</title>
        <authorList>
            <person name="Sun L."/>
            <person name="Gao X."/>
            <person name="Chen W."/>
            <person name="Huang K."/>
        </authorList>
    </citation>
    <scope>NUCLEOTIDE SEQUENCE [LARGE SCALE GENOMIC DNA]</scope>
    <source>
        <strain evidence="3 4">SJQ9</strain>
    </source>
</reference>
<dbReference type="Pfam" id="PF01928">
    <property type="entry name" value="CYTH"/>
    <property type="match status" value="1"/>
</dbReference>
<proteinExistence type="predicted"/>
<comment type="caution">
    <text evidence="3">The sequence shown here is derived from an EMBL/GenBank/DDBJ whole genome shotgun (WGS) entry which is preliminary data.</text>
</comment>
<feature type="domain" description="CYTH" evidence="1">
    <location>
        <begin position="1"/>
        <end position="204"/>
    </location>
</feature>
<dbReference type="SUPFAM" id="SSF55154">
    <property type="entry name" value="CYTH-like phosphatases"/>
    <property type="match status" value="1"/>
</dbReference>
<dbReference type="Gene3D" id="1.40.20.10">
    <property type="entry name" value="CHAD domain"/>
    <property type="match status" value="1"/>
</dbReference>
<dbReference type="RefSeq" id="WP_125243012.1">
    <property type="nucleotide sequence ID" value="NZ_RSED01000006.1"/>
</dbReference>
<dbReference type="Pfam" id="PF05235">
    <property type="entry name" value="CHAD"/>
    <property type="match status" value="1"/>
</dbReference>
<evidence type="ECO:0000259" key="2">
    <source>
        <dbReference type="PROSITE" id="PS51708"/>
    </source>
</evidence>
<dbReference type="InterPro" id="IPR039013">
    <property type="entry name" value="YgiF"/>
</dbReference>
<dbReference type="Proteomes" id="UP000269265">
    <property type="component" value="Unassembled WGS sequence"/>
</dbReference>
<name>A0A426VCN7_9BURK</name>
<accession>A0A426VCN7</accession>
<dbReference type="PROSITE" id="PS51708">
    <property type="entry name" value="CHAD"/>
    <property type="match status" value="1"/>
</dbReference>
<organism evidence="3 4">
    <name type="scientific">Aquabacterium soli</name>
    <dbReference type="NCBI Taxonomy" id="2493092"/>
    <lineage>
        <taxon>Bacteria</taxon>
        <taxon>Pseudomonadati</taxon>
        <taxon>Pseudomonadota</taxon>
        <taxon>Betaproteobacteria</taxon>
        <taxon>Burkholderiales</taxon>
        <taxon>Aquabacterium</taxon>
    </lineage>
</organism>
<protein>
    <submittedName>
        <fullName evidence="3">CYTH and CHAD domain-containing protein</fullName>
    </submittedName>
</protein>
<gene>
    <name evidence="3" type="ORF">EIP75_09450</name>
</gene>
<dbReference type="EMBL" id="RSED01000006">
    <property type="protein sequence ID" value="RRS04638.1"/>
    <property type="molecule type" value="Genomic_DNA"/>
</dbReference>
<dbReference type="InterPro" id="IPR038186">
    <property type="entry name" value="CHAD_dom_sf"/>
</dbReference>
<dbReference type="InterPro" id="IPR023577">
    <property type="entry name" value="CYTH_domain"/>
</dbReference>
<dbReference type="GO" id="GO:0046872">
    <property type="term" value="F:metal ion binding"/>
    <property type="evidence" value="ECO:0007669"/>
    <property type="project" value="TreeGrafter"/>
</dbReference>
<sequence length="486" mass="54010">MKELELKLIVPARKRQRVMKSLQLDTAPSVELEARYFDTPDDKLGHAGLSLRIRREGGAWVQTLKAAADSPARRFEHNVALESKGGLTRPDLSRHRDKSVTKAWREALGGAGDMARLEERHRTCVTRHAMTLELGDEVVEAAFDLGHIESGGRRIPVCELELELKEGASVREMFALANRLVQTHGLWLSTLSKSTRGAALAQAQGAPADKATPVHFKPGANSGQQFRAMINNCLAQIMPNASHVAAGHDDADHVHQLRVGIRRLRTVLKEAAAGLEGRQQDWEPVLRKVFRELGAYRDQEEVRKAVEPRLAAVGAPLVAPRTSVGDVPLPQVAVRDAAFQGVLLDLLAFSLEEGRGASGEARRLLRKRIGALHRKVVDDGRRFPELDVERQHRVRKRLKRLRYITELAQPLFSKRAVERYLQHLRPAQDVLGQHNDEAVALQGFRDTASKDGRAWFGVGWLTATQAQSAAQCKKAIKEIQGAAHFW</sequence>
<dbReference type="SMART" id="SM00880">
    <property type="entry name" value="CHAD"/>
    <property type="match status" value="1"/>
</dbReference>
<dbReference type="OrthoDB" id="3034217at2"/>
<dbReference type="PANTHER" id="PTHR39569">
    <property type="entry name" value="INORGANIC TRIPHOSPHATASE"/>
    <property type="match status" value="1"/>
</dbReference>
<dbReference type="PANTHER" id="PTHR39569:SF1">
    <property type="entry name" value="INORGANIC TRIPHOSPHATASE"/>
    <property type="match status" value="1"/>
</dbReference>
<dbReference type="GO" id="GO:0050355">
    <property type="term" value="F:inorganic triphosphate phosphatase activity"/>
    <property type="evidence" value="ECO:0007669"/>
    <property type="project" value="InterPro"/>
</dbReference>